<dbReference type="Pfam" id="PF20457">
    <property type="entry name" value="DUF6710"/>
    <property type="match status" value="1"/>
</dbReference>
<sequence>MLLVKSLVGVEDKESEEVSESKGTYFYPLNLVLANNNHHARLAHLLDTSKKQTIAIDTVIDVTPLYDYITYSKGGFCAIETGELIYPISDDYEAAVGVFYEMGRLLKAYPDFYRDVLPYPIAKHLGLAEEEEELVIDIDLLEEGGDFMVRGYDYEAAIGKTFNSLTLLSIGEGTGHERLGEFRCSCGVTKWIRAGRVISGEIKSCGCLKKEMKSDNYMYMNTKAAKEKAARTSNKATGALKTNKSTGIRNIYYNAKKDQYRVVIERKGRTYRKYAASLEEAKEKKVELIKQIKEELGITIAM</sequence>
<keyword evidence="3" id="KW-1185">Reference proteome</keyword>
<keyword evidence="2" id="KW-0238">DNA-binding</keyword>
<evidence type="ECO:0000256" key="1">
    <source>
        <dbReference type="SAM" id="Coils"/>
    </source>
</evidence>
<accession>A0A380K1S9</accession>
<gene>
    <name evidence="2" type="ORF">NCTC12224_00160</name>
</gene>
<reference evidence="2 3" key="1">
    <citation type="submission" date="2018-06" db="EMBL/GenBank/DDBJ databases">
        <authorList>
            <consortium name="Pathogen Informatics"/>
            <person name="Doyle S."/>
        </authorList>
    </citation>
    <scope>NUCLEOTIDE SEQUENCE [LARGE SCALE GENOMIC DNA]</scope>
    <source>
        <strain evidence="2 3">NCTC12224</strain>
    </source>
</reference>
<keyword evidence="1" id="KW-0175">Coiled coil</keyword>
<name>A0A380K1S9_9STRE</name>
<evidence type="ECO:0000313" key="2">
    <source>
        <dbReference type="EMBL" id="SUN58136.1"/>
    </source>
</evidence>
<dbReference type="OrthoDB" id="552713at2"/>
<dbReference type="AlphaFoldDB" id="A0A380K1S9"/>
<dbReference type="EMBL" id="UHFN01000002">
    <property type="protein sequence ID" value="SUN58136.1"/>
    <property type="molecule type" value="Genomic_DNA"/>
</dbReference>
<feature type="coiled-coil region" evidence="1">
    <location>
        <begin position="264"/>
        <end position="298"/>
    </location>
</feature>
<evidence type="ECO:0000313" key="3">
    <source>
        <dbReference type="Proteomes" id="UP000254924"/>
    </source>
</evidence>
<dbReference type="GO" id="GO:0003677">
    <property type="term" value="F:DNA binding"/>
    <property type="evidence" value="ECO:0007669"/>
    <property type="project" value="UniProtKB-KW"/>
</dbReference>
<dbReference type="InterPro" id="IPR046556">
    <property type="entry name" value="DUF6710"/>
</dbReference>
<organism evidence="2 3">
    <name type="scientific">Streptococcus hyointestinalis</name>
    <dbReference type="NCBI Taxonomy" id="1337"/>
    <lineage>
        <taxon>Bacteria</taxon>
        <taxon>Bacillati</taxon>
        <taxon>Bacillota</taxon>
        <taxon>Bacilli</taxon>
        <taxon>Lactobacillales</taxon>
        <taxon>Streptococcaceae</taxon>
        <taxon>Streptococcus</taxon>
    </lineage>
</organism>
<dbReference type="Proteomes" id="UP000254924">
    <property type="component" value="Unassembled WGS sequence"/>
</dbReference>
<protein>
    <submittedName>
        <fullName evidence="2">DNA-binding phage protein</fullName>
    </submittedName>
</protein>
<proteinExistence type="predicted"/>